<name>A0AAJ0FSI9_9PEZI</name>
<evidence type="ECO:0000256" key="5">
    <source>
        <dbReference type="ARBA" id="ARBA00023125"/>
    </source>
</evidence>
<feature type="domain" description="DNA polymerase alpha/delta/epsilon subunit B" evidence="9">
    <location>
        <begin position="487"/>
        <end position="801"/>
    </location>
</feature>
<dbReference type="Pfam" id="PF04042">
    <property type="entry name" value="DNA_pol_E_B"/>
    <property type="match status" value="1"/>
</dbReference>
<comment type="caution">
    <text evidence="10">The sequence shown here is derived from an EMBL/GenBank/DDBJ whole genome shotgun (WGS) entry which is preliminary data.</text>
</comment>
<feature type="compositionally biased region" description="Low complexity" evidence="8">
    <location>
        <begin position="667"/>
        <end position="676"/>
    </location>
</feature>
<keyword evidence="11" id="KW-1185">Reference proteome</keyword>
<dbReference type="PANTHER" id="PTHR12708">
    <property type="entry name" value="DNA POLYMERASE EPSILON SUBUNIT B"/>
    <property type="match status" value="1"/>
</dbReference>
<evidence type="ECO:0000256" key="4">
    <source>
        <dbReference type="ARBA" id="ARBA00022705"/>
    </source>
</evidence>
<reference evidence="10" key="1">
    <citation type="submission" date="2023-06" db="EMBL/GenBank/DDBJ databases">
        <title>Genome-scale phylogeny and comparative genomics of the fungal order Sordariales.</title>
        <authorList>
            <consortium name="Lawrence Berkeley National Laboratory"/>
            <person name="Hensen N."/>
            <person name="Bonometti L."/>
            <person name="Westerberg I."/>
            <person name="Brannstrom I.O."/>
            <person name="Guillou S."/>
            <person name="Cros-Aarteil S."/>
            <person name="Calhoun S."/>
            <person name="Haridas S."/>
            <person name="Kuo A."/>
            <person name="Mondo S."/>
            <person name="Pangilinan J."/>
            <person name="Riley R."/>
            <person name="Labutti K."/>
            <person name="Andreopoulos B."/>
            <person name="Lipzen A."/>
            <person name="Chen C."/>
            <person name="Yanf M."/>
            <person name="Daum C."/>
            <person name="Ng V."/>
            <person name="Clum A."/>
            <person name="Steindorff A."/>
            <person name="Ohm R."/>
            <person name="Martin F."/>
            <person name="Silar P."/>
            <person name="Natvig D."/>
            <person name="Lalanne C."/>
            <person name="Gautier V."/>
            <person name="Ament-Velasquez S.L."/>
            <person name="Kruys A."/>
            <person name="Hutchinson M.I."/>
            <person name="Powell A.J."/>
            <person name="Barry K."/>
            <person name="Miller A.N."/>
            <person name="Grigoriev I.V."/>
            <person name="Debuchy R."/>
            <person name="Gladieux P."/>
            <person name="Thoren M.H."/>
            <person name="Johannesson H."/>
        </authorList>
    </citation>
    <scope>NUCLEOTIDE SEQUENCE</scope>
    <source>
        <strain evidence="10">8032-3</strain>
    </source>
</reference>
<dbReference type="GeneID" id="85308594"/>
<evidence type="ECO:0000259" key="9">
    <source>
        <dbReference type="Pfam" id="PF04042"/>
    </source>
</evidence>
<keyword evidence="10" id="KW-0548">Nucleotidyltransferase</keyword>
<keyword evidence="10" id="KW-0808">Transferase</keyword>
<feature type="compositionally biased region" description="Gly residues" evidence="8">
    <location>
        <begin position="683"/>
        <end position="692"/>
    </location>
</feature>
<organism evidence="10 11">
    <name type="scientific">Phialemonium atrogriseum</name>
    <dbReference type="NCBI Taxonomy" id="1093897"/>
    <lineage>
        <taxon>Eukaryota</taxon>
        <taxon>Fungi</taxon>
        <taxon>Dikarya</taxon>
        <taxon>Ascomycota</taxon>
        <taxon>Pezizomycotina</taxon>
        <taxon>Sordariomycetes</taxon>
        <taxon>Sordariomycetidae</taxon>
        <taxon>Cephalothecales</taxon>
        <taxon>Cephalothecaceae</taxon>
        <taxon>Phialemonium</taxon>
    </lineage>
</organism>
<accession>A0AAJ0FSI9</accession>
<evidence type="ECO:0000256" key="1">
    <source>
        <dbReference type="ARBA" id="ARBA00004123"/>
    </source>
</evidence>
<feature type="region of interest" description="Disordered" evidence="8">
    <location>
        <begin position="1"/>
        <end position="36"/>
    </location>
</feature>
<dbReference type="InterPro" id="IPR016266">
    <property type="entry name" value="POLE2"/>
</dbReference>
<sequence length="843" mass="89394">MLVIQSPRKNKEKAPQGSPERTPRRTKPPTAPFFAPRNLAADLPSSSIPSSSPAFGTPVHPLRPFNVAAPAKAAILPILLPPATLRPLAFRTFTKKHSLTLTSSALQELATFIGRHCGSGWREEGLAEKVLEEVAKSWKNRNGGVIVEGSSPELQDILKNLEGNMSGGKIMTGGRGLSRENSLMLESSQDSDHTKTRLGLRPTTLSREDSQTSMGMAGLVVEEEPDDETLSDPRRWLKVIDAYEQPRFTYNTGKKHFERDTSKPTLLPPASHKTDLFRNRFNVIHQRLLRNESFQTSAVSETRASLSRNSSALQSHKITPIANLLGRHGSHHMLLGMLIILPSGGLAISDLTGTIALDLSHAAAIPEDSAWFTPGMIVLIDGAYEEEEESVGLGLSGSSGVGGTIGGRFQGFFIGQPPCEKRKATLGVSGPDGGPDNTIGGGFGWIDFLGVGSERAVGWKMRKLENRLLRQPAAARADPDAPRRGRVVIVGELNLDQPRTLQALKKILTLYAAEPEGSTPVAFVLTGNFTTHAVMARGGGGGSIEYKESFDALASTLADFPTLLTASTFVLVPGDNDGWASAFSGGAATPLPKKAVPALFTSRVRRVFAAANAEAGLSGAGDAGAGGEAVWTSNPSRLSLFGPSHEIVLFRDDMSARLRRSAVRLKQTAAGTTGQAEGDEGAAAGGGGGGDAGNSNDDTPNDDDHDGHDDAATPGAPTPEEGDDAMDVDPTPAPAAPAARAPCIPYDVRAARKLVKTVLDQGYLAPFRQSVRPAHWDHAAALHLYPLPTALALVDAGAPAFCVTYEGCHVMNPGAVLVAGRRGVGRWVEYEVGRVGRVRECLF</sequence>
<gene>
    <name evidence="10" type="ORF">QBC33DRAFT_485605</name>
</gene>
<keyword evidence="5" id="KW-0238">DNA-binding</keyword>
<evidence type="ECO:0000313" key="10">
    <source>
        <dbReference type="EMBL" id="KAK1771195.1"/>
    </source>
</evidence>
<keyword evidence="10" id="KW-0239">DNA-directed DNA polymerase</keyword>
<dbReference type="RefSeq" id="XP_060287408.1">
    <property type="nucleotide sequence ID" value="XM_060425407.1"/>
</dbReference>
<dbReference type="Proteomes" id="UP001244011">
    <property type="component" value="Unassembled WGS sequence"/>
</dbReference>
<dbReference type="GO" id="GO:0042276">
    <property type="term" value="P:error-prone translesion synthesis"/>
    <property type="evidence" value="ECO:0007669"/>
    <property type="project" value="TreeGrafter"/>
</dbReference>
<dbReference type="EMBL" id="MU838999">
    <property type="protein sequence ID" value="KAK1771195.1"/>
    <property type="molecule type" value="Genomic_DNA"/>
</dbReference>
<dbReference type="PANTHER" id="PTHR12708:SF0">
    <property type="entry name" value="DNA POLYMERASE EPSILON SUBUNIT 2"/>
    <property type="match status" value="1"/>
</dbReference>
<feature type="region of interest" description="Disordered" evidence="8">
    <location>
        <begin position="667"/>
        <end position="739"/>
    </location>
</feature>
<dbReference type="InterPro" id="IPR007185">
    <property type="entry name" value="DNA_pol_a/d/e_bsu"/>
</dbReference>
<evidence type="ECO:0000256" key="2">
    <source>
        <dbReference type="ARBA" id="ARBA00009560"/>
    </source>
</evidence>
<evidence type="ECO:0000256" key="7">
    <source>
        <dbReference type="ARBA" id="ARBA00032930"/>
    </source>
</evidence>
<dbReference type="AlphaFoldDB" id="A0AAJ0FSI9"/>
<evidence type="ECO:0000256" key="6">
    <source>
        <dbReference type="ARBA" id="ARBA00023242"/>
    </source>
</evidence>
<dbReference type="GO" id="GO:0003677">
    <property type="term" value="F:DNA binding"/>
    <property type="evidence" value="ECO:0007669"/>
    <property type="project" value="UniProtKB-KW"/>
</dbReference>
<dbReference type="GO" id="GO:0008622">
    <property type="term" value="C:epsilon DNA polymerase complex"/>
    <property type="evidence" value="ECO:0007669"/>
    <property type="project" value="InterPro"/>
</dbReference>
<dbReference type="GO" id="GO:0006261">
    <property type="term" value="P:DNA-templated DNA replication"/>
    <property type="evidence" value="ECO:0007669"/>
    <property type="project" value="InterPro"/>
</dbReference>
<evidence type="ECO:0000256" key="8">
    <source>
        <dbReference type="SAM" id="MobiDB-lite"/>
    </source>
</evidence>
<comment type="similarity">
    <text evidence="2">Belongs to the DNA polymerase epsilon subunit B family.</text>
</comment>
<dbReference type="GO" id="GO:0003887">
    <property type="term" value="F:DNA-directed DNA polymerase activity"/>
    <property type="evidence" value="ECO:0007669"/>
    <property type="project" value="UniProtKB-KW"/>
</dbReference>
<proteinExistence type="inferred from homology"/>
<evidence type="ECO:0000313" key="11">
    <source>
        <dbReference type="Proteomes" id="UP001244011"/>
    </source>
</evidence>
<evidence type="ECO:0000256" key="3">
    <source>
        <dbReference type="ARBA" id="ARBA00016011"/>
    </source>
</evidence>
<keyword evidence="6" id="KW-0539">Nucleus</keyword>
<comment type="subcellular location">
    <subcellularLocation>
        <location evidence="1">Nucleus</location>
    </subcellularLocation>
</comment>
<protein>
    <recommendedName>
        <fullName evidence="3">DNA polymerase epsilon subunit B</fullName>
    </recommendedName>
    <alternativeName>
        <fullName evidence="7">DNA polymerase II subunit 2</fullName>
    </alternativeName>
</protein>
<keyword evidence="4" id="KW-0235">DNA replication</keyword>